<accession>A0A1Q2D5K7</accession>
<dbReference type="AlphaFoldDB" id="A0A1Q2D5K7"/>
<organism evidence="1 2">
    <name type="scientific">Vagococcus penaei</name>
    <dbReference type="NCBI Taxonomy" id="633807"/>
    <lineage>
        <taxon>Bacteria</taxon>
        <taxon>Bacillati</taxon>
        <taxon>Bacillota</taxon>
        <taxon>Bacilli</taxon>
        <taxon>Lactobacillales</taxon>
        <taxon>Enterococcaceae</taxon>
        <taxon>Vagococcus</taxon>
    </lineage>
</organism>
<name>A0A1Q2D5K7_9ENTE</name>
<sequence length="99" mass="11848">MENHDGYILLESLVTFGVLMTCLALLSLTVLQQVKQEDRVKHLAELTNFGYDWQRMNQSSKYNNWLKEEQKRYQVIYLKSETSYLEVKNMYGELLIYEE</sequence>
<gene>
    <name evidence="1" type="ORF">BW732_05165</name>
</gene>
<reference evidence="1 2" key="1">
    <citation type="journal article" date="2010" name="Int. J. Syst. Evol. Microbiol.">
        <title>Vagococcus penaei sp. nov., isolated from spoilage microbiota of cooked shrimp (Penaeus vannamei).</title>
        <authorList>
            <person name="Jaffres E."/>
            <person name="Prevost H."/>
            <person name="Rossero A."/>
            <person name="Joffraud J.J."/>
            <person name="Dousset X."/>
        </authorList>
    </citation>
    <scope>NUCLEOTIDE SEQUENCE [LARGE SCALE GENOMIC DNA]</scope>
    <source>
        <strain evidence="1 2">CD276</strain>
    </source>
</reference>
<dbReference type="STRING" id="633807.BW732_05165"/>
<keyword evidence="2" id="KW-1185">Reference proteome</keyword>
<protein>
    <submittedName>
        <fullName evidence="1">Uncharacterized protein</fullName>
    </submittedName>
</protein>
<dbReference type="Proteomes" id="UP000188246">
    <property type="component" value="Chromosome"/>
</dbReference>
<evidence type="ECO:0000313" key="2">
    <source>
        <dbReference type="Proteomes" id="UP000188246"/>
    </source>
</evidence>
<proteinExistence type="predicted"/>
<evidence type="ECO:0000313" key="1">
    <source>
        <dbReference type="EMBL" id="AQP53686.1"/>
    </source>
</evidence>
<dbReference type="KEGG" id="vpi:BW732_05165"/>
<dbReference type="RefSeq" id="WP_077275773.1">
    <property type="nucleotide sequence ID" value="NZ_CP019609.1"/>
</dbReference>
<dbReference type="EMBL" id="CP019609">
    <property type="protein sequence ID" value="AQP53686.1"/>
    <property type="molecule type" value="Genomic_DNA"/>
</dbReference>